<organism evidence="4 5">
    <name type="scientific">Maribrevibacterium harenarium</name>
    <dbReference type="NCBI Taxonomy" id="2589817"/>
    <lineage>
        <taxon>Bacteria</taxon>
        <taxon>Pseudomonadati</taxon>
        <taxon>Pseudomonadota</taxon>
        <taxon>Gammaproteobacteria</taxon>
        <taxon>Oceanospirillales</taxon>
        <taxon>Oceanospirillaceae</taxon>
        <taxon>Maribrevibacterium</taxon>
    </lineage>
</organism>
<evidence type="ECO:0000256" key="3">
    <source>
        <dbReference type="SAM" id="Phobius"/>
    </source>
</evidence>
<proteinExistence type="predicted"/>
<dbReference type="RefSeq" id="WP_140588201.1">
    <property type="nucleotide sequence ID" value="NZ_VFRR01000012.1"/>
</dbReference>
<comment type="caution">
    <text evidence="4">The sequence shown here is derived from an EMBL/GenBank/DDBJ whole genome shotgun (WGS) entry which is preliminary data.</text>
</comment>
<keyword evidence="3" id="KW-0812">Transmembrane</keyword>
<keyword evidence="1" id="KW-0175">Coiled coil</keyword>
<keyword evidence="5" id="KW-1185">Reference proteome</keyword>
<feature type="transmembrane region" description="Helical" evidence="3">
    <location>
        <begin position="57"/>
        <end position="78"/>
    </location>
</feature>
<feature type="coiled-coil region" evidence="1">
    <location>
        <begin position="135"/>
        <end position="162"/>
    </location>
</feature>
<gene>
    <name evidence="4" type="ORF">FJM67_07630</name>
</gene>
<name>A0A501WV66_9GAMM</name>
<dbReference type="EMBL" id="VFRR01000012">
    <property type="protein sequence ID" value="TPE52300.1"/>
    <property type="molecule type" value="Genomic_DNA"/>
</dbReference>
<feature type="compositionally biased region" description="Pro residues" evidence="2">
    <location>
        <begin position="35"/>
        <end position="46"/>
    </location>
</feature>
<dbReference type="AlphaFoldDB" id="A0A501WV66"/>
<keyword evidence="3" id="KW-0472">Membrane</keyword>
<evidence type="ECO:0000256" key="2">
    <source>
        <dbReference type="SAM" id="MobiDB-lite"/>
    </source>
</evidence>
<keyword evidence="3" id="KW-1133">Transmembrane helix</keyword>
<protein>
    <submittedName>
        <fullName evidence="4">Uncharacterized protein</fullName>
    </submittedName>
</protein>
<evidence type="ECO:0000313" key="5">
    <source>
        <dbReference type="Proteomes" id="UP000315901"/>
    </source>
</evidence>
<sequence>MRKDDDVEIPSLSLDQDEVLARQTAKQGAPKRKLNPPPARPAPTKPAPSVQKRQSLFGVYFLIVVLSVAAGGAGFWLWQQNLLLTAELAAARNEIKDLGHQLIAADVSVGEIGDTVEETLKLHDSEIRKLWGVANDRNRKAIKEINDKLAAVEEKLSAVRESVSTQGKLVAIQGDAFNEIEAAYQRLLESSKLLETQAAEQAQQLSAIQGRQEILDTQAQGVQVALGQKDQQFAQLQSAVAAVREQTVALEAANQTLVKDVDGLKVAASKPAVAANNGATSEQVAELTDAVVSMDSFRAQVLQDIDVLKRQVNQLFLDQSLGQ</sequence>
<reference evidence="4 5" key="1">
    <citation type="submission" date="2019-06" db="EMBL/GenBank/DDBJ databases">
        <title>A novel bacterium of genus Marinomonas, isolated from coastal sand.</title>
        <authorList>
            <person name="Huang H."/>
            <person name="Mo K."/>
            <person name="Hu Y."/>
        </authorList>
    </citation>
    <scope>NUCLEOTIDE SEQUENCE [LARGE SCALE GENOMIC DNA]</scope>
    <source>
        <strain evidence="4 5">HB171799</strain>
    </source>
</reference>
<evidence type="ECO:0000256" key="1">
    <source>
        <dbReference type="SAM" id="Coils"/>
    </source>
</evidence>
<dbReference type="OrthoDB" id="5700790at2"/>
<dbReference type="Proteomes" id="UP000315901">
    <property type="component" value="Unassembled WGS sequence"/>
</dbReference>
<evidence type="ECO:0000313" key="4">
    <source>
        <dbReference type="EMBL" id="TPE52300.1"/>
    </source>
</evidence>
<feature type="region of interest" description="Disordered" evidence="2">
    <location>
        <begin position="22"/>
        <end position="49"/>
    </location>
</feature>
<accession>A0A501WV66</accession>